<dbReference type="KEGG" id="mcos:GM418_09705"/>
<feature type="transmembrane region" description="Helical" evidence="1">
    <location>
        <begin position="215"/>
        <end position="236"/>
    </location>
</feature>
<keyword evidence="1" id="KW-1133">Transmembrane helix</keyword>
<reference evidence="2 3" key="1">
    <citation type="submission" date="2019-11" db="EMBL/GenBank/DDBJ databases">
        <authorList>
            <person name="Zheng R.K."/>
            <person name="Sun C.M."/>
        </authorList>
    </citation>
    <scope>NUCLEOTIDE SEQUENCE [LARGE SCALE GENOMIC DNA]</scope>
    <source>
        <strain evidence="2 3">WC007</strain>
    </source>
</reference>
<sequence length="419" mass="49404">MFKYYLSKIIPFSILPIAVLSVQRFSYSPIGSTSVWWLVEILILMLFGIASFVLFESENRRYILIFQLYLVWNIFSIVRGFFAAETYWDYKGLVENTLALLLPVVVFAATNRRILQSILSFYMKYVLIFAIVVFPFLPLGAWGWYLFPVSFLLLFFPVFQIQWKSLLLVIALIAMFADISSRSLIFKFGIPLLLLFFYYFRAFPEAVRILKFSRVVFLFAPFVLFFLAVSGIFNVFQINEYFKVEGNTGKQSLNEDSRTFIYKEVLESAQKYNYWWLGRTPARGNETVAFADAVTEVGMRRERLRNEANIPNVFTWNGIIGVILYFLIFYKASSLAVYKSNNIFSKLIGVFIAFRWLYSWIEDFYVFNLNNFVIWLMIGICFSESFRRMNNLEVKLWARAIFQKRYLEAYRVFVLKLTP</sequence>
<evidence type="ECO:0000313" key="3">
    <source>
        <dbReference type="Proteomes" id="UP000428260"/>
    </source>
</evidence>
<evidence type="ECO:0000256" key="1">
    <source>
        <dbReference type="SAM" id="Phobius"/>
    </source>
</evidence>
<keyword evidence="3" id="KW-1185">Reference proteome</keyword>
<name>A0A6I6JNA8_9BACT</name>
<feature type="transmembrane region" description="Helical" evidence="1">
    <location>
        <begin position="151"/>
        <end position="177"/>
    </location>
</feature>
<evidence type="ECO:0008006" key="4">
    <source>
        <dbReference type="Google" id="ProtNLM"/>
    </source>
</evidence>
<dbReference type="RefSeq" id="WP_158865529.1">
    <property type="nucleotide sequence ID" value="NZ_CP046401.1"/>
</dbReference>
<evidence type="ECO:0000313" key="2">
    <source>
        <dbReference type="EMBL" id="QGY43921.1"/>
    </source>
</evidence>
<dbReference type="Proteomes" id="UP000428260">
    <property type="component" value="Chromosome"/>
</dbReference>
<protein>
    <recommendedName>
        <fullName evidence="4">O-antigen ligase domain-containing protein</fullName>
    </recommendedName>
</protein>
<keyword evidence="1" id="KW-0812">Transmembrane</keyword>
<feature type="transmembrane region" description="Helical" evidence="1">
    <location>
        <begin position="62"/>
        <end position="84"/>
    </location>
</feature>
<gene>
    <name evidence="2" type="ORF">GM418_09705</name>
</gene>
<dbReference type="EMBL" id="CP046401">
    <property type="protein sequence ID" value="QGY43921.1"/>
    <property type="molecule type" value="Genomic_DNA"/>
</dbReference>
<feature type="transmembrane region" description="Helical" evidence="1">
    <location>
        <begin position="122"/>
        <end position="145"/>
    </location>
</feature>
<feature type="transmembrane region" description="Helical" evidence="1">
    <location>
        <begin position="34"/>
        <end position="55"/>
    </location>
</feature>
<dbReference type="AlphaFoldDB" id="A0A6I6JNA8"/>
<feature type="transmembrane region" description="Helical" evidence="1">
    <location>
        <begin position="309"/>
        <end position="330"/>
    </location>
</feature>
<feature type="transmembrane region" description="Helical" evidence="1">
    <location>
        <begin position="90"/>
        <end position="110"/>
    </location>
</feature>
<feature type="transmembrane region" description="Helical" evidence="1">
    <location>
        <begin position="364"/>
        <end position="382"/>
    </location>
</feature>
<proteinExistence type="predicted"/>
<accession>A0A6I6JNA8</accession>
<feature type="transmembrane region" description="Helical" evidence="1">
    <location>
        <begin position="184"/>
        <end position="203"/>
    </location>
</feature>
<keyword evidence="1" id="KW-0472">Membrane</keyword>
<organism evidence="2 3">
    <name type="scientific">Maribellus comscasis</name>
    <dbReference type="NCBI Taxonomy" id="2681766"/>
    <lineage>
        <taxon>Bacteria</taxon>
        <taxon>Pseudomonadati</taxon>
        <taxon>Bacteroidota</taxon>
        <taxon>Bacteroidia</taxon>
        <taxon>Marinilabiliales</taxon>
        <taxon>Prolixibacteraceae</taxon>
        <taxon>Maribellus</taxon>
    </lineage>
</organism>